<dbReference type="InParanoid" id="A0A1V8TKY1"/>
<dbReference type="Proteomes" id="UP000192596">
    <property type="component" value="Unassembled WGS sequence"/>
</dbReference>
<comment type="caution">
    <text evidence="2">The sequence shown here is derived from an EMBL/GenBank/DDBJ whole genome shotgun (WGS) entry which is preliminary data.</text>
</comment>
<evidence type="ECO:0000256" key="1">
    <source>
        <dbReference type="SAM" id="MobiDB-lite"/>
    </source>
</evidence>
<reference evidence="3" key="1">
    <citation type="submission" date="2017-03" db="EMBL/GenBank/DDBJ databases">
        <title>Genomes of endolithic fungi from Antarctica.</title>
        <authorList>
            <person name="Coleine C."/>
            <person name="Masonjones S."/>
            <person name="Stajich J.E."/>
        </authorList>
    </citation>
    <scope>NUCLEOTIDE SEQUENCE [LARGE SCALE GENOMIC DNA]</scope>
    <source>
        <strain evidence="3">CCFEE 5527</strain>
    </source>
</reference>
<protein>
    <submittedName>
        <fullName evidence="2">Uncharacterized protein</fullName>
    </submittedName>
</protein>
<evidence type="ECO:0000313" key="2">
    <source>
        <dbReference type="EMBL" id="OQO12043.1"/>
    </source>
</evidence>
<evidence type="ECO:0000313" key="3">
    <source>
        <dbReference type="Proteomes" id="UP000192596"/>
    </source>
</evidence>
<dbReference type="EMBL" id="NAJO01000005">
    <property type="protein sequence ID" value="OQO12043.1"/>
    <property type="molecule type" value="Genomic_DNA"/>
</dbReference>
<dbReference type="AlphaFoldDB" id="A0A1V8TKY1"/>
<keyword evidence="3" id="KW-1185">Reference proteome</keyword>
<feature type="region of interest" description="Disordered" evidence="1">
    <location>
        <begin position="1"/>
        <end position="23"/>
    </location>
</feature>
<accession>A0A1V8TKY1</accession>
<feature type="compositionally biased region" description="Polar residues" evidence="1">
    <location>
        <begin position="7"/>
        <end position="18"/>
    </location>
</feature>
<organism evidence="2 3">
    <name type="scientific">Cryoendolithus antarcticus</name>
    <dbReference type="NCBI Taxonomy" id="1507870"/>
    <lineage>
        <taxon>Eukaryota</taxon>
        <taxon>Fungi</taxon>
        <taxon>Dikarya</taxon>
        <taxon>Ascomycota</taxon>
        <taxon>Pezizomycotina</taxon>
        <taxon>Dothideomycetes</taxon>
        <taxon>Dothideomycetidae</taxon>
        <taxon>Cladosporiales</taxon>
        <taxon>Cladosporiaceae</taxon>
        <taxon>Cryoendolithus</taxon>
    </lineage>
</organism>
<feature type="region of interest" description="Disordered" evidence="1">
    <location>
        <begin position="35"/>
        <end position="56"/>
    </location>
</feature>
<gene>
    <name evidence="2" type="ORF">B0A48_02682</name>
</gene>
<name>A0A1V8TKY1_9PEZI</name>
<sequence>MARTKRTAQQSYDPTANGSGAPCTTWASLENELRRPNIHSTTATSTEVTTTTTSTHITTKTTTTVMTITVVPIKPAARPRQTAVVQSPTSGVFTVPEMTEAILNSGISQKQLLVLQRVNKYFKAIIERSHRLRKTMFLATVHRVKKAPEAGQISVNPLLYDGIRGDPLYDLFDIIVKTQEWLHPQKNLGLHLILRAKPKTLPDFRKARKRFLDSTATGRVAKSTIANVRTRVFYSAKLEIGGERVYASDWRCVPSQGGCGSLGALANALKSDRELFQGLEEEWGDWESNEDWVGSAIESEGSSEDSEWSDGG</sequence>
<feature type="compositionally biased region" description="Low complexity" evidence="1">
    <location>
        <begin position="40"/>
        <end position="56"/>
    </location>
</feature>
<proteinExistence type="predicted"/>